<dbReference type="Proteomes" id="UP001140817">
    <property type="component" value="Unassembled WGS sequence"/>
</dbReference>
<feature type="domain" description="RiboL-PSP-HEPN" evidence="1">
    <location>
        <begin position="47"/>
        <end position="228"/>
    </location>
</feature>
<reference evidence="2" key="1">
    <citation type="submission" date="2022-07" db="EMBL/GenBank/DDBJ databases">
        <title>Enhanced cultured diversity of the mouse gut microbiota enables custom-made synthetic communities.</title>
        <authorList>
            <person name="Afrizal A."/>
        </authorList>
    </citation>
    <scope>NUCLEOTIDE SEQUENCE</scope>
    <source>
        <strain evidence="2">DSM 29186</strain>
    </source>
</reference>
<dbReference type="AlphaFoldDB" id="A0A9X2MCA5"/>
<name>A0A9X2MCA5_9FIRM</name>
<organism evidence="2 3">
    <name type="scientific">Terrisporobacter muris</name>
    <dbReference type="NCBI Taxonomy" id="2963284"/>
    <lineage>
        <taxon>Bacteria</taxon>
        <taxon>Bacillati</taxon>
        <taxon>Bacillota</taxon>
        <taxon>Clostridia</taxon>
        <taxon>Peptostreptococcales</taxon>
        <taxon>Peptostreptococcaceae</taxon>
        <taxon>Terrisporobacter</taxon>
    </lineage>
</organism>
<evidence type="ECO:0000313" key="2">
    <source>
        <dbReference type="EMBL" id="MCR1823210.1"/>
    </source>
</evidence>
<sequence length="230" mass="26982">MSNKFMEVISLERESQTKDINNTVIPSVKSEKIICTFKTTLKSIEDKFLIVDKLETMDVNDAKDDILRSQIVFVMSSLDYYMHEIVKYGIIEMFNGNKPKTKSYQNFIVSMPFVEEAIKNIESVDWLENWIVIKDKQNTYMASEKIKKCLSLISTKTIFKNIADEMSMKSNELSNRIDEIYERRNYIAHQADRNAKTGELQEIDKTFVEQSIKFIREFVENVHKEITNDI</sequence>
<accession>A0A9X2MCA5</accession>
<dbReference type="EMBL" id="JANKBY010000118">
    <property type="protein sequence ID" value="MCR1823210.1"/>
    <property type="molecule type" value="Genomic_DNA"/>
</dbReference>
<dbReference type="InterPro" id="IPR041519">
    <property type="entry name" value="HEPN_RiboL-PSP"/>
</dbReference>
<evidence type="ECO:0000313" key="3">
    <source>
        <dbReference type="Proteomes" id="UP001140817"/>
    </source>
</evidence>
<gene>
    <name evidence="2" type="ORF">NSA58_10470</name>
</gene>
<evidence type="ECO:0000259" key="1">
    <source>
        <dbReference type="Pfam" id="PF18735"/>
    </source>
</evidence>
<dbReference type="Pfam" id="PF18735">
    <property type="entry name" value="HEPN_RiboL-PSP"/>
    <property type="match status" value="1"/>
</dbReference>
<dbReference type="RefSeq" id="WP_257560436.1">
    <property type="nucleotide sequence ID" value="NZ_JANKBY010000118.1"/>
</dbReference>
<protein>
    <submittedName>
        <fullName evidence="2">HEPN domain-containing protein</fullName>
    </submittedName>
</protein>
<comment type="caution">
    <text evidence="2">The sequence shown here is derived from an EMBL/GenBank/DDBJ whole genome shotgun (WGS) entry which is preliminary data.</text>
</comment>
<keyword evidence="3" id="KW-1185">Reference proteome</keyword>
<proteinExistence type="predicted"/>